<keyword evidence="1" id="KW-0175">Coiled coil</keyword>
<feature type="transmembrane region" description="Helical" evidence="2">
    <location>
        <begin position="110"/>
        <end position="129"/>
    </location>
</feature>
<keyword evidence="4" id="KW-1185">Reference proteome</keyword>
<keyword evidence="2" id="KW-0812">Transmembrane</keyword>
<dbReference type="EMBL" id="LN610580">
    <property type="protein sequence ID" value="CEF89890.1"/>
    <property type="molecule type" value="Genomic_DNA"/>
</dbReference>
<accession>A0A0A1IVX7</accession>
<keyword evidence="2" id="KW-1133">Transmembrane helix</keyword>
<name>A0A0A1IVX7_9CAUD</name>
<evidence type="ECO:0000313" key="4">
    <source>
        <dbReference type="Proteomes" id="UP000030219"/>
    </source>
</evidence>
<dbReference type="RefSeq" id="YP_009801269.1">
    <property type="nucleotide sequence ID" value="NC_047967.1"/>
</dbReference>
<evidence type="ECO:0000256" key="1">
    <source>
        <dbReference type="SAM" id="Coils"/>
    </source>
</evidence>
<organism evidence="3 4">
    <name type="scientific">Pseudomonas phage vB_PaeP_PAO1_1-15pyo</name>
    <dbReference type="NCBI Taxonomy" id="1548908"/>
    <lineage>
        <taxon>Viruses</taxon>
        <taxon>Duplodnaviria</taxon>
        <taxon>Heunggongvirae</taxon>
        <taxon>Uroviricota</taxon>
        <taxon>Caudoviricetes</taxon>
        <taxon>Autographivirales</taxon>
        <taxon>Autoscriptoviridae</taxon>
        <taxon>Krylovirinae</taxon>
        <taxon>Phikmvvirus</taxon>
        <taxon>Phikmvvirus 15pyo</taxon>
    </lineage>
</organism>
<protein>
    <submittedName>
        <fullName evidence="3">Uncharacterized protein</fullName>
    </submittedName>
</protein>
<keyword evidence="2" id="KW-0472">Membrane</keyword>
<dbReference type="Proteomes" id="UP000030219">
    <property type="component" value="Segment"/>
</dbReference>
<dbReference type="KEGG" id="vg:54991781"/>
<dbReference type="GeneID" id="54991781"/>
<feature type="coiled-coil region" evidence="1">
    <location>
        <begin position="49"/>
        <end position="104"/>
    </location>
</feature>
<evidence type="ECO:0000256" key="2">
    <source>
        <dbReference type="SAM" id="Phobius"/>
    </source>
</evidence>
<reference evidence="3 4" key="1">
    <citation type="journal article" date="2015" name="PLoS ONE">
        <title>Investigation of a Large Collection of Pseudomonas aeruginosa Bacteriophages Collected from a Single Environmental Source in Abidjan, Cote d'Ivoire.</title>
        <authorList>
            <person name="Essoh C."/>
            <person name="Latino L."/>
            <person name="Midoux C."/>
            <person name="Blouin Y."/>
            <person name="Loukou G."/>
            <person name="Nguetta S.P."/>
            <person name="Lathro S."/>
            <person name="Cablanmian A."/>
            <person name="Kouassi A.K."/>
            <person name="Vergnaud G."/>
            <person name="Pourcel C."/>
        </authorList>
    </citation>
    <scope>NUCLEOTIDE SEQUENCE [LARGE SCALE GENOMIC DNA]</scope>
    <source>
        <strain evidence="3">PAO1_1-15pyo</strain>
    </source>
</reference>
<gene>
    <name evidence="3" type="primary">ORF11</name>
</gene>
<evidence type="ECO:0000313" key="3">
    <source>
        <dbReference type="EMBL" id="CEF89890.1"/>
    </source>
</evidence>
<sequence>MRASHTIGGITMSKRNPEHINGTVRSVSVSSPAVTQELEDRLEAALAVCQQRAEDIDLLSRRLQAAERARRWEIDEIRNHQATIRLLQNDLNAAHDAHEAQERRARKATIMAWVCLLTAGLAVTLKLAGV</sequence>
<proteinExistence type="predicted"/>